<sequence length="457" mass="51704">MTEIQELVSKQKTLFKAGKTMTHTFRNHQLQKLKDMLKRNESNIYDALKKDLNKSSYEVLMTELGFLYNEIDETMKHLRGWMTPEKVKSPTTHKGAKSYIYKQPYGVTLIISPWNYPLHLAFAPLIGAIAGGNTAVIKPSEFTSHTSQLIEKMVKETFEAKYISVVQGEKEVSEALLDEPFDYIFFTGSTQVGKKVMEKASKQLIPVTLELGGKSPCIVDSDAKIQLAARRTAWGKLINAGQTCVAPDYLLVHESIKGQFIEAFKKEVKLMYTKNPIENDDYTKIVNDQHFNRLLAYLDGENVIYGGQSDSSKEKINPTLIANVDWDSAIMQEEIFGPLLPIMTFNKLDEVVDHVEHARNPLALYYFSENIQKQEWVIKNLSFGGACINDTIMHLGNNNLPFGGIGTSGIGNYHGIHSFEAFTHRKSVVKQTTSFDLSFRYPHSKIAEKVLTKVFKK</sequence>
<dbReference type="AlphaFoldDB" id="A0A511W2C7"/>
<dbReference type="InterPro" id="IPR029510">
    <property type="entry name" value="Ald_DH_CS_GLU"/>
</dbReference>
<evidence type="ECO:0000256" key="7">
    <source>
        <dbReference type="RuleBase" id="RU003345"/>
    </source>
</evidence>
<evidence type="ECO:0000256" key="6">
    <source>
        <dbReference type="PROSITE-ProRule" id="PRU10007"/>
    </source>
</evidence>
<dbReference type="Gene3D" id="3.40.309.10">
    <property type="entry name" value="Aldehyde Dehydrogenase, Chain A, domain 2"/>
    <property type="match status" value="1"/>
</dbReference>
<evidence type="ECO:0000313" key="10">
    <source>
        <dbReference type="Proteomes" id="UP000321440"/>
    </source>
</evidence>
<dbReference type="Pfam" id="PF00171">
    <property type="entry name" value="Aldedh"/>
    <property type="match status" value="1"/>
</dbReference>
<dbReference type="InterPro" id="IPR016160">
    <property type="entry name" value="Ald_DH_CS_CYS"/>
</dbReference>
<dbReference type="InterPro" id="IPR016162">
    <property type="entry name" value="Ald_DH_N"/>
</dbReference>
<evidence type="ECO:0000313" key="9">
    <source>
        <dbReference type="EMBL" id="GEN45225.1"/>
    </source>
</evidence>
<feature type="domain" description="Aldehyde dehydrogenase" evidence="8">
    <location>
        <begin position="3"/>
        <end position="428"/>
    </location>
</feature>
<dbReference type="RefSeq" id="WP_146814975.1">
    <property type="nucleotide sequence ID" value="NZ_BJYA01000003.1"/>
</dbReference>
<dbReference type="Gene3D" id="3.40.605.10">
    <property type="entry name" value="Aldehyde Dehydrogenase, Chain A, domain 1"/>
    <property type="match status" value="1"/>
</dbReference>
<dbReference type="PROSITE" id="PS00070">
    <property type="entry name" value="ALDEHYDE_DEHYDR_CYS"/>
    <property type="match status" value="1"/>
</dbReference>
<feature type="active site" evidence="5 6">
    <location>
        <position position="210"/>
    </location>
</feature>
<evidence type="ECO:0000256" key="2">
    <source>
        <dbReference type="ARBA" id="ARBA00023002"/>
    </source>
</evidence>
<evidence type="ECO:0000256" key="1">
    <source>
        <dbReference type="ARBA" id="ARBA00009986"/>
    </source>
</evidence>
<dbReference type="PANTHER" id="PTHR43570">
    <property type="entry name" value="ALDEHYDE DEHYDROGENASE"/>
    <property type="match status" value="1"/>
</dbReference>
<accession>A0A511W2C7</accession>
<organism evidence="9 10">
    <name type="scientific">Alkalibacillus haloalkaliphilus</name>
    <dbReference type="NCBI Taxonomy" id="94136"/>
    <lineage>
        <taxon>Bacteria</taxon>
        <taxon>Bacillati</taxon>
        <taxon>Bacillota</taxon>
        <taxon>Bacilli</taxon>
        <taxon>Bacillales</taxon>
        <taxon>Bacillaceae</taxon>
        <taxon>Alkalibacillus</taxon>
    </lineage>
</organism>
<dbReference type="FunFam" id="3.40.309.10:FF:000003">
    <property type="entry name" value="Aldehyde dehydrogenase"/>
    <property type="match status" value="1"/>
</dbReference>
<evidence type="ECO:0000256" key="5">
    <source>
        <dbReference type="PIRSR" id="PIRSR036492-1"/>
    </source>
</evidence>
<dbReference type="InterPro" id="IPR015590">
    <property type="entry name" value="Aldehyde_DH_dom"/>
</dbReference>
<comment type="caution">
    <text evidence="9">The sequence shown here is derived from an EMBL/GenBank/DDBJ whole genome shotgun (WGS) entry which is preliminary data.</text>
</comment>
<comment type="similarity">
    <text evidence="1 4 7">Belongs to the aldehyde dehydrogenase family.</text>
</comment>
<keyword evidence="2 4" id="KW-0560">Oxidoreductase</keyword>
<dbReference type="InterPro" id="IPR016163">
    <property type="entry name" value="Ald_DH_C"/>
</dbReference>
<dbReference type="EMBL" id="BJYA01000003">
    <property type="protein sequence ID" value="GEN45225.1"/>
    <property type="molecule type" value="Genomic_DNA"/>
</dbReference>
<name>A0A511W2C7_9BACI</name>
<gene>
    <name evidence="9" type="primary">aldH</name>
    <name evidence="9" type="ORF">AHA02nite_10010</name>
</gene>
<dbReference type="SUPFAM" id="SSF53720">
    <property type="entry name" value="ALDH-like"/>
    <property type="match status" value="1"/>
</dbReference>
<dbReference type="PIRSF" id="PIRSF036492">
    <property type="entry name" value="ALDH"/>
    <property type="match status" value="1"/>
</dbReference>
<evidence type="ECO:0000256" key="4">
    <source>
        <dbReference type="PIRNR" id="PIRNR036492"/>
    </source>
</evidence>
<proteinExistence type="inferred from homology"/>
<evidence type="ECO:0000256" key="3">
    <source>
        <dbReference type="ARBA" id="ARBA00023027"/>
    </source>
</evidence>
<dbReference type="Proteomes" id="UP000321440">
    <property type="component" value="Unassembled WGS sequence"/>
</dbReference>
<protein>
    <recommendedName>
        <fullName evidence="4">Aldehyde dehydrogenase</fullName>
    </recommendedName>
</protein>
<evidence type="ECO:0000259" key="8">
    <source>
        <dbReference type="Pfam" id="PF00171"/>
    </source>
</evidence>
<feature type="active site" evidence="5">
    <location>
        <position position="244"/>
    </location>
</feature>
<dbReference type="GO" id="GO:0005737">
    <property type="term" value="C:cytoplasm"/>
    <property type="evidence" value="ECO:0007669"/>
    <property type="project" value="TreeGrafter"/>
</dbReference>
<dbReference type="InterPro" id="IPR016161">
    <property type="entry name" value="Ald_DH/histidinol_DH"/>
</dbReference>
<dbReference type="InterPro" id="IPR012394">
    <property type="entry name" value="Aldehyde_DH_NAD(P)"/>
</dbReference>
<dbReference type="GO" id="GO:0004029">
    <property type="term" value="F:aldehyde dehydrogenase (NAD+) activity"/>
    <property type="evidence" value="ECO:0007669"/>
    <property type="project" value="TreeGrafter"/>
</dbReference>
<dbReference type="CDD" id="cd07136">
    <property type="entry name" value="ALDH_YwdH-P39616"/>
    <property type="match status" value="1"/>
</dbReference>
<dbReference type="GO" id="GO:0006081">
    <property type="term" value="P:aldehyde metabolic process"/>
    <property type="evidence" value="ECO:0007669"/>
    <property type="project" value="InterPro"/>
</dbReference>
<keyword evidence="3" id="KW-0520">NAD</keyword>
<keyword evidence="10" id="KW-1185">Reference proteome</keyword>
<reference evidence="9 10" key="1">
    <citation type="submission" date="2019-07" db="EMBL/GenBank/DDBJ databases">
        <title>Whole genome shotgun sequence of Alkalibacillus haloalkaliphilus NBRC 103110.</title>
        <authorList>
            <person name="Hosoyama A."/>
            <person name="Uohara A."/>
            <person name="Ohji S."/>
            <person name="Ichikawa N."/>
        </authorList>
    </citation>
    <scope>NUCLEOTIDE SEQUENCE [LARGE SCALE GENOMIC DNA]</scope>
    <source>
        <strain evidence="9 10">NBRC 103110</strain>
    </source>
</reference>
<dbReference type="OrthoDB" id="9762913at2"/>
<dbReference type="FunFam" id="3.40.605.10:FF:000004">
    <property type="entry name" value="Aldehyde dehydrogenase"/>
    <property type="match status" value="1"/>
</dbReference>
<dbReference type="PROSITE" id="PS00687">
    <property type="entry name" value="ALDEHYDE_DEHYDR_GLU"/>
    <property type="match status" value="1"/>
</dbReference>
<dbReference type="PANTHER" id="PTHR43570:SF16">
    <property type="entry name" value="ALDEHYDE DEHYDROGENASE TYPE III, ISOFORM Q"/>
    <property type="match status" value="1"/>
</dbReference>